<reference evidence="2" key="1">
    <citation type="journal article" date="2023" name="Mol. Phylogenet. Evol.">
        <title>Genome-scale phylogeny and comparative genomics of the fungal order Sordariales.</title>
        <authorList>
            <person name="Hensen N."/>
            <person name="Bonometti L."/>
            <person name="Westerberg I."/>
            <person name="Brannstrom I.O."/>
            <person name="Guillou S."/>
            <person name="Cros-Aarteil S."/>
            <person name="Calhoun S."/>
            <person name="Haridas S."/>
            <person name="Kuo A."/>
            <person name="Mondo S."/>
            <person name="Pangilinan J."/>
            <person name="Riley R."/>
            <person name="LaButti K."/>
            <person name="Andreopoulos B."/>
            <person name="Lipzen A."/>
            <person name="Chen C."/>
            <person name="Yan M."/>
            <person name="Daum C."/>
            <person name="Ng V."/>
            <person name="Clum A."/>
            <person name="Steindorff A."/>
            <person name="Ohm R.A."/>
            <person name="Martin F."/>
            <person name="Silar P."/>
            <person name="Natvig D.O."/>
            <person name="Lalanne C."/>
            <person name="Gautier V."/>
            <person name="Ament-Velasquez S.L."/>
            <person name="Kruys A."/>
            <person name="Hutchinson M.I."/>
            <person name="Powell A.J."/>
            <person name="Barry K."/>
            <person name="Miller A.N."/>
            <person name="Grigoriev I.V."/>
            <person name="Debuchy R."/>
            <person name="Gladieux P."/>
            <person name="Hiltunen Thoren M."/>
            <person name="Johannesson H."/>
        </authorList>
    </citation>
    <scope>NUCLEOTIDE SEQUENCE</scope>
    <source>
        <strain evidence="2">CBS 731.68</strain>
    </source>
</reference>
<evidence type="ECO:0000313" key="2">
    <source>
        <dbReference type="EMBL" id="KAK4127744.1"/>
    </source>
</evidence>
<dbReference type="EMBL" id="MU853224">
    <property type="protein sequence ID" value="KAK4127744.1"/>
    <property type="molecule type" value="Genomic_DNA"/>
</dbReference>
<proteinExistence type="predicted"/>
<evidence type="ECO:0000256" key="1">
    <source>
        <dbReference type="SAM" id="Phobius"/>
    </source>
</evidence>
<keyword evidence="3" id="KW-1185">Reference proteome</keyword>
<gene>
    <name evidence="2" type="ORF">N657DRAFT_225863</name>
</gene>
<sequence>MSLFFFSHALWRWLAWPGLALNLLGSLYLHIACIISFWQMQDRGESMGVLRLSPAGSGLCMYHSRSGSEATPRMCVFSAPFFPFLWRLCSCQCARQWAAS</sequence>
<dbReference type="Proteomes" id="UP001302602">
    <property type="component" value="Unassembled WGS sequence"/>
</dbReference>
<comment type="caution">
    <text evidence="2">The sequence shown here is derived from an EMBL/GenBank/DDBJ whole genome shotgun (WGS) entry which is preliminary data.</text>
</comment>
<name>A0AAN6U7L8_9PEZI</name>
<keyword evidence="1" id="KW-1133">Transmembrane helix</keyword>
<dbReference type="AlphaFoldDB" id="A0AAN6U7L8"/>
<dbReference type="GeneID" id="87823065"/>
<dbReference type="RefSeq" id="XP_062651515.1">
    <property type="nucleotide sequence ID" value="XM_062786299.1"/>
</dbReference>
<organism evidence="2 3">
    <name type="scientific">Parathielavia appendiculata</name>
    <dbReference type="NCBI Taxonomy" id="2587402"/>
    <lineage>
        <taxon>Eukaryota</taxon>
        <taxon>Fungi</taxon>
        <taxon>Dikarya</taxon>
        <taxon>Ascomycota</taxon>
        <taxon>Pezizomycotina</taxon>
        <taxon>Sordariomycetes</taxon>
        <taxon>Sordariomycetidae</taxon>
        <taxon>Sordariales</taxon>
        <taxon>Chaetomiaceae</taxon>
        <taxon>Parathielavia</taxon>
    </lineage>
</organism>
<protein>
    <submittedName>
        <fullName evidence="2">Uncharacterized protein</fullName>
    </submittedName>
</protein>
<feature type="transmembrane region" description="Helical" evidence="1">
    <location>
        <begin position="20"/>
        <end position="38"/>
    </location>
</feature>
<reference evidence="2" key="2">
    <citation type="submission" date="2023-05" db="EMBL/GenBank/DDBJ databases">
        <authorList>
            <consortium name="Lawrence Berkeley National Laboratory"/>
            <person name="Steindorff A."/>
            <person name="Hensen N."/>
            <person name="Bonometti L."/>
            <person name="Westerberg I."/>
            <person name="Brannstrom I.O."/>
            <person name="Guillou S."/>
            <person name="Cros-Aarteil S."/>
            <person name="Calhoun S."/>
            <person name="Haridas S."/>
            <person name="Kuo A."/>
            <person name="Mondo S."/>
            <person name="Pangilinan J."/>
            <person name="Riley R."/>
            <person name="Labutti K."/>
            <person name="Andreopoulos B."/>
            <person name="Lipzen A."/>
            <person name="Chen C."/>
            <person name="Yanf M."/>
            <person name="Daum C."/>
            <person name="Ng V."/>
            <person name="Clum A."/>
            <person name="Ohm R."/>
            <person name="Martin F."/>
            <person name="Silar P."/>
            <person name="Natvig D."/>
            <person name="Lalanne C."/>
            <person name="Gautier V."/>
            <person name="Ament-Velasquez S.L."/>
            <person name="Kruys A."/>
            <person name="Hutchinson M.I."/>
            <person name="Powell A.J."/>
            <person name="Barry K."/>
            <person name="Miller A.N."/>
            <person name="Grigoriev I.V."/>
            <person name="Debuchy R."/>
            <person name="Gladieux P."/>
            <person name="Thoren M.H."/>
            <person name="Johannesson H."/>
        </authorList>
    </citation>
    <scope>NUCLEOTIDE SEQUENCE</scope>
    <source>
        <strain evidence="2">CBS 731.68</strain>
    </source>
</reference>
<keyword evidence="1" id="KW-0472">Membrane</keyword>
<accession>A0AAN6U7L8</accession>
<keyword evidence="1" id="KW-0812">Transmembrane</keyword>
<evidence type="ECO:0000313" key="3">
    <source>
        <dbReference type="Proteomes" id="UP001302602"/>
    </source>
</evidence>